<reference evidence="3 4" key="1">
    <citation type="submission" date="2016-07" db="EMBL/GenBank/DDBJ databases">
        <title>Complete genome sequence of the Lentzea guizhouensis DHS C013.</title>
        <authorList>
            <person name="Cao C."/>
        </authorList>
    </citation>
    <scope>NUCLEOTIDE SEQUENCE [LARGE SCALE GENOMIC DNA]</scope>
    <source>
        <strain evidence="3 4">DHS C013</strain>
    </source>
</reference>
<evidence type="ECO:0000313" key="3">
    <source>
        <dbReference type="EMBL" id="ANZ35752.1"/>
    </source>
</evidence>
<evidence type="ECO:0000256" key="1">
    <source>
        <dbReference type="SAM" id="MobiDB-lite"/>
    </source>
</evidence>
<proteinExistence type="predicted"/>
<gene>
    <name evidence="3" type="ORF">BBK82_06315</name>
</gene>
<protein>
    <recommendedName>
        <fullName evidence="2">Transposase putative helix-turn-helix domain-containing protein</fullName>
    </recommendedName>
</protein>
<feature type="domain" description="Transposase putative helix-turn-helix" evidence="2">
    <location>
        <begin position="1"/>
        <end position="45"/>
    </location>
</feature>
<organism evidence="3 4">
    <name type="scientific">Lentzea guizhouensis</name>
    <dbReference type="NCBI Taxonomy" id="1586287"/>
    <lineage>
        <taxon>Bacteria</taxon>
        <taxon>Bacillati</taxon>
        <taxon>Actinomycetota</taxon>
        <taxon>Actinomycetes</taxon>
        <taxon>Pseudonocardiales</taxon>
        <taxon>Pseudonocardiaceae</taxon>
        <taxon>Lentzea</taxon>
    </lineage>
</organism>
<keyword evidence="4" id="KW-1185">Reference proteome</keyword>
<dbReference type="InterPro" id="IPR021027">
    <property type="entry name" value="Transposase_put_HTH"/>
</dbReference>
<evidence type="ECO:0000259" key="2">
    <source>
        <dbReference type="Pfam" id="PF12323"/>
    </source>
</evidence>
<dbReference type="EMBL" id="CP016793">
    <property type="protein sequence ID" value="ANZ35752.1"/>
    <property type="molecule type" value="Genomic_DNA"/>
</dbReference>
<dbReference type="KEGG" id="led:BBK82_06315"/>
<name>A0A1B2HDH6_9PSEU</name>
<evidence type="ECO:0000313" key="4">
    <source>
        <dbReference type="Proteomes" id="UP000093053"/>
    </source>
</evidence>
<sequence length="196" mass="21625">MKRAFKYRFYPSETQAAELLRTFGCVRKVYNLALQARTEAWNQSRERVGYDTTSAMLTSWKRTEELAFLGEVSSVPLQQALRHLHTAFLRFVPLLCEDPSVVRMPAVDSAAGIDVGPDHLLVLSSGEKIANPRCTKAERHALGCGCGVTHDRDINAARNILAAGLAATVCGTGVRPQRSTPGGRSVMKQKDLRREL</sequence>
<dbReference type="AlphaFoldDB" id="A0A1B2HDH6"/>
<dbReference type="STRING" id="1586287.BBK82_06315"/>
<accession>A0A1B2HDH6</accession>
<feature type="region of interest" description="Disordered" evidence="1">
    <location>
        <begin position="173"/>
        <end position="196"/>
    </location>
</feature>
<dbReference type="Pfam" id="PF12323">
    <property type="entry name" value="HTH_OrfB_IS605"/>
    <property type="match status" value="1"/>
</dbReference>
<dbReference type="Proteomes" id="UP000093053">
    <property type="component" value="Chromosome"/>
</dbReference>
<dbReference type="RefSeq" id="WP_065914160.1">
    <property type="nucleotide sequence ID" value="NZ_CP016793.1"/>
</dbReference>